<accession>A0A6M1T6P4</accession>
<organism evidence="4 5">
    <name type="scientific">Fodinibius halophilus</name>
    <dbReference type="NCBI Taxonomy" id="1736908"/>
    <lineage>
        <taxon>Bacteria</taxon>
        <taxon>Pseudomonadati</taxon>
        <taxon>Balneolota</taxon>
        <taxon>Balneolia</taxon>
        <taxon>Balneolales</taxon>
        <taxon>Balneolaceae</taxon>
        <taxon>Fodinibius</taxon>
    </lineage>
</organism>
<reference evidence="4 5" key="1">
    <citation type="submission" date="2020-02" db="EMBL/GenBank/DDBJ databases">
        <title>Aliifodinibius halophilus 2W32, complete genome.</title>
        <authorList>
            <person name="Li Y."/>
            <person name="Wu S."/>
        </authorList>
    </citation>
    <scope>NUCLEOTIDE SEQUENCE [LARGE SCALE GENOMIC DNA]</scope>
    <source>
        <strain evidence="4 5">2W32</strain>
    </source>
</reference>
<dbReference type="Proteomes" id="UP000479132">
    <property type="component" value="Unassembled WGS sequence"/>
</dbReference>
<dbReference type="RefSeq" id="WP_165266692.1">
    <property type="nucleotide sequence ID" value="NZ_JAALLS010000004.1"/>
</dbReference>
<dbReference type="AlphaFoldDB" id="A0A6M1T6P4"/>
<name>A0A6M1T6P4_9BACT</name>
<evidence type="ECO:0000256" key="1">
    <source>
        <dbReference type="ARBA" id="ARBA00022723"/>
    </source>
</evidence>
<dbReference type="PANTHER" id="PTHR33542">
    <property type="entry name" value="SIROHYDROCHLORIN FERROCHELATASE, CHLOROPLASTIC"/>
    <property type="match status" value="1"/>
</dbReference>
<keyword evidence="2" id="KW-0456">Lyase</keyword>
<dbReference type="GO" id="GO:0046872">
    <property type="term" value="F:metal ion binding"/>
    <property type="evidence" value="ECO:0007669"/>
    <property type="project" value="UniProtKB-KW"/>
</dbReference>
<keyword evidence="1" id="KW-0479">Metal-binding</keyword>
<sequence length="328" mass="36133">MFTNHLTSKLLFAVVLMFSTMVSGAIAQDTGVLILAHGGSEQWNKAVVEAAQPLEKDHAVEIAFGMANAVTMHNSIEKLEKKGVNKIVTVPLFISSHSPIIRQTEYLLGLRDTLADDPMPLMHHKDEYLAMVGKEKADSSQLVHGMLIPENLQPLEIDAEVTMTPALDDHNLVAQILHDRISKLSDKPSNETVVMAGHGPNRGKDNIKWVKNMESLARKVQDIQKQQGKGFKQIFALTVRDDANEQVHEQAKQQFRNVVRQSGQFGDVIVVPLFLSSGGREHAVANRLEGLDFEWSGETLLPHPLISDFLVSSVNQALKSNSAGDTAK</sequence>
<evidence type="ECO:0008006" key="6">
    <source>
        <dbReference type="Google" id="ProtNLM"/>
    </source>
</evidence>
<feature type="signal peptide" evidence="3">
    <location>
        <begin position="1"/>
        <end position="27"/>
    </location>
</feature>
<dbReference type="Pfam" id="PF01903">
    <property type="entry name" value="CbiX"/>
    <property type="match status" value="1"/>
</dbReference>
<evidence type="ECO:0000313" key="5">
    <source>
        <dbReference type="Proteomes" id="UP000479132"/>
    </source>
</evidence>
<evidence type="ECO:0000256" key="2">
    <source>
        <dbReference type="ARBA" id="ARBA00023239"/>
    </source>
</evidence>
<keyword evidence="3" id="KW-0732">Signal</keyword>
<dbReference type="InterPro" id="IPR002762">
    <property type="entry name" value="CbiX-like"/>
</dbReference>
<evidence type="ECO:0000313" key="4">
    <source>
        <dbReference type="EMBL" id="NGP87701.1"/>
    </source>
</evidence>
<dbReference type="GO" id="GO:0016829">
    <property type="term" value="F:lyase activity"/>
    <property type="evidence" value="ECO:0007669"/>
    <property type="project" value="UniProtKB-KW"/>
</dbReference>
<comment type="caution">
    <text evidence="4">The sequence shown here is derived from an EMBL/GenBank/DDBJ whole genome shotgun (WGS) entry which is preliminary data.</text>
</comment>
<keyword evidence="5" id="KW-1185">Reference proteome</keyword>
<dbReference type="InterPro" id="IPR050963">
    <property type="entry name" value="Sirohydro_Cobaltochel/CbiX"/>
</dbReference>
<proteinExistence type="predicted"/>
<dbReference type="PANTHER" id="PTHR33542:SF3">
    <property type="entry name" value="SIROHYDROCHLORIN FERROCHELATASE, CHLOROPLASTIC"/>
    <property type="match status" value="1"/>
</dbReference>
<dbReference type="EMBL" id="JAALLS010000004">
    <property type="protein sequence ID" value="NGP87701.1"/>
    <property type="molecule type" value="Genomic_DNA"/>
</dbReference>
<feature type="chain" id="PRO_5026903242" description="Cobalamin biosynthesis protein CbiX" evidence="3">
    <location>
        <begin position="28"/>
        <end position="328"/>
    </location>
</feature>
<dbReference type="Gene3D" id="3.40.50.1400">
    <property type="match status" value="2"/>
</dbReference>
<gene>
    <name evidence="4" type="ORF">G3569_04990</name>
</gene>
<evidence type="ECO:0000256" key="3">
    <source>
        <dbReference type="SAM" id="SignalP"/>
    </source>
</evidence>
<dbReference type="SUPFAM" id="SSF53800">
    <property type="entry name" value="Chelatase"/>
    <property type="match status" value="1"/>
</dbReference>
<protein>
    <recommendedName>
        <fullName evidence="6">Cobalamin biosynthesis protein CbiX</fullName>
    </recommendedName>
</protein>